<keyword evidence="4" id="KW-1185">Reference proteome</keyword>
<proteinExistence type="predicted"/>
<dbReference type="Gene3D" id="3.40.30.10">
    <property type="entry name" value="Glutaredoxin"/>
    <property type="match status" value="2"/>
</dbReference>
<dbReference type="Proteomes" id="UP001485043">
    <property type="component" value="Unassembled WGS sequence"/>
</dbReference>
<dbReference type="CDD" id="cd03190">
    <property type="entry name" value="GST_C_Omega_like"/>
    <property type="match status" value="1"/>
</dbReference>
<dbReference type="PANTHER" id="PTHR32419:SF6">
    <property type="entry name" value="GLUTATHIONE S-TRANSFERASE OMEGA-LIKE 1-RELATED"/>
    <property type="match status" value="1"/>
</dbReference>
<dbReference type="SUPFAM" id="SSF47616">
    <property type="entry name" value="GST C-terminal domain-like"/>
    <property type="match status" value="2"/>
</dbReference>
<evidence type="ECO:0000313" key="3">
    <source>
        <dbReference type="EMBL" id="KAK9868840.1"/>
    </source>
</evidence>
<evidence type="ECO:0000256" key="1">
    <source>
        <dbReference type="SAM" id="MobiDB-lite"/>
    </source>
</evidence>
<dbReference type="InterPro" id="IPR016639">
    <property type="entry name" value="GST_Omega/GSH"/>
</dbReference>
<gene>
    <name evidence="3" type="ORF">WJX84_002959</name>
</gene>
<sequence>MVYIVQGRTIPGERPSKSKVPEPTAFPPISDDRSENTSEPGRYHLVVSLACPWASKAYLMRSLKGLQELISMDVVLPVRNPSTGWELLPPGQHSQPYPECSPDSSGLKAQYLDEFYLQACPDYTGRITVPLLWDKKDKTIVSNESSEILKFFAMSFQTPEAARPVPDYYPVDKRAEIDRVSRWIIDDFGKRVYMCVFAKSQEDYEAACRVVFKTMAELDAMLARSRYLVPNLQDGWAAPQPTLADWHLLPVLVRFDRVYNNLFKANLYYLSHFPNLQAYMVDLLQDPRVASTVSFKHIRDGYWASFPTANPKHRVPLQHDLSLPLADFSRTSMGLPEASVEGPEAIPHSGHHIDSSSLTGAFKRRESAHRHWIRADGSTPFKPEAGRYHIYVTNNCPWCHRTSITRALLGLEDAVSMDVLFFAMDSDRGWQFKTDEPGCSVDTAAGGIQYIMELYQRESSKERTVPVLYDKKLQKIVSNESTDIVRMMITEMREFHRAGAPQLFPASQADAIEEINDWVYDSVSNGAYKAGFANSQAAYEVAYEHFFEAVDRLELLLTRNKFLVGNQVTEADIKLFPTIYRLDPVYHLRFLLNKLLISESRPHLQRWLLDMLALEGVQACSNLDHCKKGYFGRTGNNLVPLGPALGW</sequence>
<comment type="caution">
    <text evidence="3">The sequence shown here is derived from an EMBL/GenBank/DDBJ whole genome shotgun (WGS) entry which is preliminary data.</text>
</comment>
<dbReference type="InterPro" id="IPR004045">
    <property type="entry name" value="Glutathione_S-Trfase_N"/>
</dbReference>
<feature type="region of interest" description="Disordered" evidence="1">
    <location>
        <begin position="6"/>
        <end position="38"/>
    </location>
</feature>
<dbReference type="InterPro" id="IPR036282">
    <property type="entry name" value="Glutathione-S-Trfase_C_sf"/>
</dbReference>
<evidence type="ECO:0000259" key="2">
    <source>
        <dbReference type="PROSITE" id="PS50405"/>
    </source>
</evidence>
<feature type="domain" description="GST C-terminal" evidence="2">
    <location>
        <begin position="170"/>
        <end position="302"/>
    </location>
</feature>
<dbReference type="AlphaFoldDB" id="A0AAW1TH15"/>
<dbReference type="InterPro" id="IPR036249">
    <property type="entry name" value="Thioredoxin-like_sf"/>
</dbReference>
<organism evidence="3 4">
    <name type="scientific">Apatococcus fuscideae</name>
    <dbReference type="NCBI Taxonomy" id="2026836"/>
    <lineage>
        <taxon>Eukaryota</taxon>
        <taxon>Viridiplantae</taxon>
        <taxon>Chlorophyta</taxon>
        <taxon>core chlorophytes</taxon>
        <taxon>Trebouxiophyceae</taxon>
        <taxon>Chlorellales</taxon>
        <taxon>Chlorellaceae</taxon>
        <taxon>Apatococcus</taxon>
    </lineage>
</organism>
<name>A0AAW1TH15_9CHLO</name>
<dbReference type="InterPro" id="IPR010987">
    <property type="entry name" value="Glutathione-S-Trfase_C-like"/>
</dbReference>
<dbReference type="GO" id="GO:0005737">
    <property type="term" value="C:cytoplasm"/>
    <property type="evidence" value="ECO:0007669"/>
    <property type="project" value="TreeGrafter"/>
</dbReference>
<dbReference type="PANTHER" id="PTHR32419">
    <property type="entry name" value="GLUTATHIONYL-HYDROQUINONE REDUCTASE"/>
    <property type="match status" value="1"/>
</dbReference>
<feature type="domain" description="GST C-terminal" evidence="2">
    <location>
        <begin position="505"/>
        <end position="630"/>
    </location>
</feature>
<dbReference type="InterPro" id="IPR047047">
    <property type="entry name" value="GST_Omega-like_C"/>
</dbReference>
<dbReference type="Pfam" id="PF13410">
    <property type="entry name" value="GST_C_2"/>
    <property type="match status" value="2"/>
</dbReference>
<evidence type="ECO:0000313" key="4">
    <source>
        <dbReference type="Proteomes" id="UP001485043"/>
    </source>
</evidence>
<dbReference type="Gene3D" id="1.20.1050.10">
    <property type="match status" value="2"/>
</dbReference>
<dbReference type="PROSITE" id="PS50405">
    <property type="entry name" value="GST_CTER"/>
    <property type="match status" value="2"/>
</dbReference>
<accession>A0AAW1TH15</accession>
<dbReference type="EMBL" id="JALJOV010000010">
    <property type="protein sequence ID" value="KAK9868840.1"/>
    <property type="molecule type" value="Genomic_DNA"/>
</dbReference>
<reference evidence="3 4" key="1">
    <citation type="journal article" date="2024" name="Nat. Commun.">
        <title>Phylogenomics reveals the evolutionary origins of lichenization in chlorophyte algae.</title>
        <authorList>
            <person name="Puginier C."/>
            <person name="Libourel C."/>
            <person name="Otte J."/>
            <person name="Skaloud P."/>
            <person name="Haon M."/>
            <person name="Grisel S."/>
            <person name="Petersen M."/>
            <person name="Berrin J.G."/>
            <person name="Delaux P.M."/>
            <person name="Dal Grande F."/>
            <person name="Keller J."/>
        </authorList>
    </citation>
    <scope>NUCLEOTIDE SEQUENCE [LARGE SCALE GENOMIC DNA]</scope>
    <source>
        <strain evidence="3 4">SAG 2523</strain>
    </source>
</reference>
<dbReference type="SUPFAM" id="SSF52833">
    <property type="entry name" value="Thioredoxin-like"/>
    <property type="match status" value="2"/>
</dbReference>
<protein>
    <recommendedName>
        <fullName evidence="2">GST C-terminal domain-containing protein</fullName>
    </recommendedName>
</protein>
<dbReference type="Pfam" id="PF13409">
    <property type="entry name" value="GST_N_2"/>
    <property type="match status" value="2"/>
</dbReference>
<dbReference type="GO" id="GO:0004364">
    <property type="term" value="F:glutathione transferase activity"/>
    <property type="evidence" value="ECO:0007669"/>
    <property type="project" value="InterPro"/>
</dbReference>